<reference evidence="12" key="1">
    <citation type="submission" date="2022-01" db="EMBL/GenBank/DDBJ databases">
        <authorList>
            <person name="Wang Y."/>
        </authorList>
    </citation>
    <scope>NUCLEOTIDE SEQUENCE</scope>
    <source>
        <strain evidence="12">WB101</strain>
    </source>
</reference>
<dbReference type="RefSeq" id="WP_237853511.1">
    <property type="nucleotide sequence ID" value="NZ_JAKLWS010000009.1"/>
</dbReference>
<evidence type="ECO:0000256" key="7">
    <source>
        <dbReference type="ARBA" id="ARBA00022842"/>
    </source>
</evidence>
<evidence type="ECO:0000256" key="4">
    <source>
        <dbReference type="ARBA" id="ARBA00022723"/>
    </source>
</evidence>
<dbReference type="PANTHER" id="PTHR15822">
    <property type="entry name" value="TRAF AND TNF RECEPTOR-ASSOCIATED PROTEIN"/>
    <property type="match status" value="1"/>
</dbReference>
<keyword evidence="8" id="KW-0234">DNA repair</keyword>
<dbReference type="Pfam" id="PF03372">
    <property type="entry name" value="Exo_endo_phos"/>
    <property type="match status" value="1"/>
</dbReference>
<evidence type="ECO:0000256" key="8">
    <source>
        <dbReference type="ARBA" id="ARBA00023204"/>
    </source>
</evidence>
<evidence type="ECO:0000259" key="11">
    <source>
        <dbReference type="Pfam" id="PF18962"/>
    </source>
</evidence>
<dbReference type="Proteomes" id="UP001165366">
    <property type="component" value="Unassembled WGS sequence"/>
</dbReference>
<keyword evidence="9" id="KW-0732">Signal</keyword>
<sequence length="408" mass="46765">MIQRFFYGRTPRKIGFLILFILSTVYSANAQNLPDLTFQEISKDSTFDVVTWNIEWFGSETNGPDDLDLQMKNVLEVIRTIDADLYAFQEIVDKPRYFALRDSLEDFSGFYSSYSQSQKTAYMFRTSIIDSLDSGLLEAQQNESDWAGGRFPLFFEFDLTIGEKTLRVFTYNLHSKAFADQNSYNQRSNSAASLKEYLDRSRSNASVIILGDFNDGLTKSTFQNEPSPYEHFVQDEFYLPVTLPLEQDGQATYLSEEFRSFIDHIVATNALKNIHIDGAQQVADISYIENFETTTSDHAPVWTRFDFTRDFDDTYEELPEKFLVGPNYPNPFNPNTTIPFELDEPTEVTLTVYDIMGRTVSVISDNQSFNAGEHTLTFNAEGLTSGIYIYRMELGTGESRTQKMTLIK</sequence>
<dbReference type="Gene3D" id="2.60.40.4070">
    <property type="match status" value="1"/>
</dbReference>
<dbReference type="Gene3D" id="3.60.10.10">
    <property type="entry name" value="Endonuclease/exonuclease/phosphatase"/>
    <property type="match status" value="1"/>
</dbReference>
<feature type="domain" description="Endonuclease/exonuclease/phosphatase" evidence="10">
    <location>
        <begin position="50"/>
        <end position="298"/>
    </location>
</feature>
<keyword evidence="13" id="KW-1185">Reference proteome</keyword>
<comment type="cofactor">
    <cofactor evidence="2">
        <name>Mg(2+)</name>
        <dbReference type="ChEBI" id="CHEBI:18420"/>
    </cofactor>
</comment>
<evidence type="ECO:0000256" key="5">
    <source>
        <dbReference type="ARBA" id="ARBA00022763"/>
    </source>
</evidence>
<comment type="caution">
    <text evidence="12">The sequence shown here is derived from an EMBL/GenBank/DDBJ whole genome shotgun (WGS) entry which is preliminary data.</text>
</comment>
<gene>
    <name evidence="12" type="ORF">L6773_08850</name>
</gene>
<dbReference type="InterPro" id="IPR005135">
    <property type="entry name" value="Endo/exonuclease/phosphatase"/>
</dbReference>
<evidence type="ECO:0000256" key="2">
    <source>
        <dbReference type="ARBA" id="ARBA00001946"/>
    </source>
</evidence>
<reference evidence="12" key="2">
    <citation type="submission" date="2024-05" db="EMBL/GenBank/DDBJ databases">
        <title>Rhodohalobacter halophilus gen. nov., sp. nov., a moderately halophilic member of the family Balneolaceae.</title>
        <authorList>
            <person name="Xia J."/>
        </authorList>
    </citation>
    <scope>NUCLEOTIDE SEQUENCE</scope>
    <source>
        <strain evidence="12">WB101</strain>
    </source>
</reference>
<evidence type="ECO:0000256" key="3">
    <source>
        <dbReference type="ARBA" id="ARBA00022722"/>
    </source>
</evidence>
<feature type="domain" description="Secretion system C-terminal sorting" evidence="11">
    <location>
        <begin position="328"/>
        <end position="403"/>
    </location>
</feature>
<dbReference type="NCBIfam" id="TIGR04183">
    <property type="entry name" value="Por_Secre_tail"/>
    <property type="match status" value="1"/>
</dbReference>
<keyword evidence="7" id="KW-0460">Magnesium</keyword>
<dbReference type="PANTHER" id="PTHR15822:SF4">
    <property type="entry name" value="TYROSYL-DNA PHOSPHODIESTERASE 2"/>
    <property type="match status" value="1"/>
</dbReference>
<feature type="signal peptide" evidence="9">
    <location>
        <begin position="1"/>
        <end position="30"/>
    </location>
</feature>
<evidence type="ECO:0000256" key="9">
    <source>
        <dbReference type="SAM" id="SignalP"/>
    </source>
</evidence>
<protein>
    <submittedName>
        <fullName evidence="12">T9SS type A sorting domain-containing protein</fullName>
    </submittedName>
</protein>
<organism evidence="12 13">
    <name type="scientific">Rhodohalobacter sulfatireducens</name>
    <dbReference type="NCBI Taxonomy" id="2911366"/>
    <lineage>
        <taxon>Bacteria</taxon>
        <taxon>Pseudomonadati</taxon>
        <taxon>Balneolota</taxon>
        <taxon>Balneolia</taxon>
        <taxon>Balneolales</taxon>
        <taxon>Balneolaceae</taxon>
        <taxon>Rhodohalobacter</taxon>
    </lineage>
</organism>
<dbReference type="InterPro" id="IPR051547">
    <property type="entry name" value="TDP2-like"/>
</dbReference>
<evidence type="ECO:0000259" key="10">
    <source>
        <dbReference type="Pfam" id="PF03372"/>
    </source>
</evidence>
<evidence type="ECO:0000313" key="13">
    <source>
        <dbReference type="Proteomes" id="UP001165366"/>
    </source>
</evidence>
<dbReference type="InterPro" id="IPR036691">
    <property type="entry name" value="Endo/exonu/phosph_ase_sf"/>
</dbReference>
<accession>A0ABS9KCU1</accession>
<comment type="cofactor">
    <cofactor evidence="1">
        <name>Mn(2+)</name>
        <dbReference type="ChEBI" id="CHEBI:29035"/>
    </cofactor>
</comment>
<keyword evidence="5" id="KW-0227">DNA damage</keyword>
<dbReference type="EMBL" id="JAKLWS010000009">
    <property type="protein sequence ID" value="MCG2588671.1"/>
    <property type="molecule type" value="Genomic_DNA"/>
</dbReference>
<evidence type="ECO:0000256" key="6">
    <source>
        <dbReference type="ARBA" id="ARBA00022801"/>
    </source>
</evidence>
<proteinExistence type="predicted"/>
<dbReference type="InterPro" id="IPR026444">
    <property type="entry name" value="Secre_tail"/>
</dbReference>
<keyword evidence="6" id="KW-0378">Hydrolase</keyword>
<keyword evidence="4" id="KW-0479">Metal-binding</keyword>
<dbReference type="SUPFAM" id="SSF56219">
    <property type="entry name" value="DNase I-like"/>
    <property type="match status" value="1"/>
</dbReference>
<evidence type="ECO:0000256" key="1">
    <source>
        <dbReference type="ARBA" id="ARBA00001936"/>
    </source>
</evidence>
<evidence type="ECO:0000313" key="12">
    <source>
        <dbReference type="EMBL" id="MCG2588671.1"/>
    </source>
</evidence>
<dbReference type="Pfam" id="PF18962">
    <property type="entry name" value="Por_Secre_tail"/>
    <property type="match status" value="1"/>
</dbReference>
<feature type="chain" id="PRO_5046780204" evidence="9">
    <location>
        <begin position="31"/>
        <end position="408"/>
    </location>
</feature>
<keyword evidence="3" id="KW-0540">Nuclease</keyword>
<name>A0ABS9KCU1_9BACT</name>